<gene>
    <name evidence="2" type="ORF">E2C01_078228</name>
</gene>
<proteinExistence type="predicted"/>
<comment type="caution">
    <text evidence="2">The sequence shown here is derived from an EMBL/GenBank/DDBJ whole genome shotgun (WGS) entry which is preliminary data.</text>
</comment>
<dbReference type="AlphaFoldDB" id="A0A5B7IPJ2"/>
<dbReference type="Proteomes" id="UP000324222">
    <property type="component" value="Unassembled WGS sequence"/>
</dbReference>
<feature type="compositionally biased region" description="Polar residues" evidence="1">
    <location>
        <begin position="1"/>
        <end position="17"/>
    </location>
</feature>
<name>A0A5B7IPJ2_PORTR</name>
<evidence type="ECO:0000313" key="3">
    <source>
        <dbReference type="Proteomes" id="UP000324222"/>
    </source>
</evidence>
<evidence type="ECO:0000256" key="1">
    <source>
        <dbReference type="SAM" id="MobiDB-lite"/>
    </source>
</evidence>
<dbReference type="EMBL" id="VSRR010062745">
    <property type="protein sequence ID" value="MPC83516.1"/>
    <property type="molecule type" value="Genomic_DNA"/>
</dbReference>
<protein>
    <submittedName>
        <fullName evidence="2">Uncharacterized protein</fullName>
    </submittedName>
</protein>
<accession>A0A5B7IPJ2</accession>
<keyword evidence="3" id="KW-1185">Reference proteome</keyword>
<evidence type="ECO:0000313" key="2">
    <source>
        <dbReference type="EMBL" id="MPC83516.1"/>
    </source>
</evidence>
<feature type="region of interest" description="Disordered" evidence="1">
    <location>
        <begin position="1"/>
        <end position="39"/>
    </location>
</feature>
<sequence>MYTSHLASDATVTQTLPTVRGERQRGRVGGTEHGPGVMMHATLTPRQVPPLIVLTRRDLMRDDPGRSLQPHTSLYLPL</sequence>
<organism evidence="2 3">
    <name type="scientific">Portunus trituberculatus</name>
    <name type="common">Swimming crab</name>
    <name type="synonym">Neptunus trituberculatus</name>
    <dbReference type="NCBI Taxonomy" id="210409"/>
    <lineage>
        <taxon>Eukaryota</taxon>
        <taxon>Metazoa</taxon>
        <taxon>Ecdysozoa</taxon>
        <taxon>Arthropoda</taxon>
        <taxon>Crustacea</taxon>
        <taxon>Multicrustacea</taxon>
        <taxon>Malacostraca</taxon>
        <taxon>Eumalacostraca</taxon>
        <taxon>Eucarida</taxon>
        <taxon>Decapoda</taxon>
        <taxon>Pleocyemata</taxon>
        <taxon>Brachyura</taxon>
        <taxon>Eubrachyura</taxon>
        <taxon>Portunoidea</taxon>
        <taxon>Portunidae</taxon>
        <taxon>Portuninae</taxon>
        <taxon>Portunus</taxon>
    </lineage>
</organism>
<reference evidence="2 3" key="1">
    <citation type="submission" date="2019-05" db="EMBL/GenBank/DDBJ databases">
        <title>Another draft genome of Portunus trituberculatus and its Hox gene families provides insights of decapod evolution.</title>
        <authorList>
            <person name="Jeong J.-H."/>
            <person name="Song I."/>
            <person name="Kim S."/>
            <person name="Choi T."/>
            <person name="Kim D."/>
            <person name="Ryu S."/>
            <person name="Kim W."/>
        </authorList>
    </citation>
    <scope>NUCLEOTIDE SEQUENCE [LARGE SCALE GENOMIC DNA]</scope>
    <source>
        <tissue evidence="2">Muscle</tissue>
    </source>
</reference>